<dbReference type="SMART" id="SM00225">
    <property type="entry name" value="BTB"/>
    <property type="match status" value="1"/>
</dbReference>
<protein>
    <submittedName>
        <fullName evidence="3">ARM repeat protein interacting with ABF2</fullName>
    </submittedName>
</protein>
<keyword evidence="4" id="KW-1185">Reference proteome</keyword>
<dbReference type="SUPFAM" id="SSF54695">
    <property type="entry name" value="POZ domain"/>
    <property type="match status" value="1"/>
</dbReference>
<dbReference type="InterPro" id="IPR011333">
    <property type="entry name" value="SKP1/BTB/POZ_sf"/>
</dbReference>
<accession>A0A2U1NL01</accession>
<reference evidence="3 4" key="1">
    <citation type="journal article" date="2018" name="Mol. Plant">
        <title>The genome of Artemisia annua provides insight into the evolution of Asteraceae family and artemisinin biosynthesis.</title>
        <authorList>
            <person name="Shen Q."/>
            <person name="Zhang L."/>
            <person name="Liao Z."/>
            <person name="Wang S."/>
            <person name="Yan T."/>
            <person name="Shi P."/>
            <person name="Liu M."/>
            <person name="Fu X."/>
            <person name="Pan Q."/>
            <person name="Wang Y."/>
            <person name="Lv Z."/>
            <person name="Lu X."/>
            <person name="Zhang F."/>
            <person name="Jiang W."/>
            <person name="Ma Y."/>
            <person name="Chen M."/>
            <person name="Hao X."/>
            <person name="Li L."/>
            <person name="Tang Y."/>
            <person name="Lv G."/>
            <person name="Zhou Y."/>
            <person name="Sun X."/>
            <person name="Brodelius P.E."/>
            <person name="Rose J.K.C."/>
            <person name="Tang K."/>
        </authorList>
    </citation>
    <scope>NUCLEOTIDE SEQUENCE [LARGE SCALE GENOMIC DNA]</scope>
    <source>
        <strain evidence="4">cv. Huhao1</strain>
        <tissue evidence="3">Leaf</tissue>
    </source>
</reference>
<dbReference type="AlphaFoldDB" id="A0A2U1NL01"/>
<dbReference type="SUPFAM" id="SSF48371">
    <property type="entry name" value="ARM repeat"/>
    <property type="match status" value="1"/>
</dbReference>
<evidence type="ECO:0000259" key="2">
    <source>
        <dbReference type="PROSITE" id="PS50097"/>
    </source>
</evidence>
<dbReference type="Gene3D" id="1.25.10.10">
    <property type="entry name" value="Leucine-rich Repeat Variant"/>
    <property type="match status" value="1"/>
</dbReference>
<dbReference type="Proteomes" id="UP000245207">
    <property type="component" value="Unassembled WGS sequence"/>
</dbReference>
<dbReference type="PROSITE" id="PS50097">
    <property type="entry name" value="BTB"/>
    <property type="match status" value="1"/>
</dbReference>
<dbReference type="OrthoDB" id="29145at2759"/>
<sequence>MAKASFSRAPKNTSSIQQQPDNLLLLQLQYVIEDAYIKSLVADSDGDSSENDSDQLNALIEDSFVVECSSSTYKYEQQDEELYEAIDLISVMERNFNAVAVTKRAIACLSELAKSEDNLKVMVQSGIVPALLNHLQDTQWPDEAGDFFATAAWPVDNDVEDYEQLLSRLLHLMHNADKIVQRRILSGLAQFCSSNKQEEIFVDNNGLNLLLENLKSFIHRGEACAALCKLAKRTCVSPVDAGPPSLTSQVFLGEKYVNNSEFSDVTFMLEGKVFFAHRIVLVASSDAFRAMFDGGYKERDAKVVQIPNIRWETFELMMRFIYTGSVEVNVGIAQDLLKAADQYLLDGLKRLCEYTMARDIKADNLRLMYDLSETYNAVSLRNACILFVLDQFDKLHSKPWYASFLLQILPEIRNYFMTTLTKPMEVSSQE</sequence>
<gene>
    <name evidence="3" type="ORF">CTI12_AA255000</name>
</gene>
<dbReference type="Pfam" id="PF00651">
    <property type="entry name" value="BTB"/>
    <property type="match status" value="1"/>
</dbReference>
<dbReference type="STRING" id="35608.A0A2U1NL01"/>
<name>A0A2U1NL01_ARTAN</name>
<proteinExistence type="predicted"/>
<dbReference type="InterPro" id="IPR011989">
    <property type="entry name" value="ARM-like"/>
</dbReference>
<dbReference type="PANTHER" id="PTHR46710:SF1">
    <property type="entry name" value="ARM REPEAT PROTEIN INTERACTING WITH ABF2"/>
    <property type="match status" value="1"/>
</dbReference>
<dbReference type="InterPro" id="IPR044282">
    <property type="entry name" value="ABAP1/ARIA"/>
</dbReference>
<dbReference type="InterPro" id="IPR000210">
    <property type="entry name" value="BTB/POZ_dom"/>
</dbReference>
<evidence type="ECO:0000256" key="1">
    <source>
        <dbReference type="ARBA" id="ARBA00004906"/>
    </source>
</evidence>
<dbReference type="Gene3D" id="3.30.710.10">
    <property type="entry name" value="Potassium Channel Kv1.1, Chain A"/>
    <property type="match status" value="1"/>
</dbReference>
<dbReference type="PANTHER" id="PTHR46710">
    <property type="entry name" value="ARM REPEAT PROTEIN INTERACTING WITH ABF2"/>
    <property type="match status" value="1"/>
</dbReference>
<dbReference type="InterPro" id="IPR016024">
    <property type="entry name" value="ARM-type_fold"/>
</dbReference>
<evidence type="ECO:0000313" key="3">
    <source>
        <dbReference type="EMBL" id="PWA74148.1"/>
    </source>
</evidence>
<organism evidence="3 4">
    <name type="scientific">Artemisia annua</name>
    <name type="common">Sweet wormwood</name>
    <dbReference type="NCBI Taxonomy" id="35608"/>
    <lineage>
        <taxon>Eukaryota</taxon>
        <taxon>Viridiplantae</taxon>
        <taxon>Streptophyta</taxon>
        <taxon>Embryophyta</taxon>
        <taxon>Tracheophyta</taxon>
        <taxon>Spermatophyta</taxon>
        <taxon>Magnoliopsida</taxon>
        <taxon>eudicotyledons</taxon>
        <taxon>Gunneridae</taxon>
        <taxon>Pentapetalae</taxon>
        <taxon>asterids</taxon>
        <taxon>campanulids</taxon>
        <taxon>Asterales</taxon>
        <taxon>Asteraceae</taxon>
        <taxon>Asteroideae</taxon>
        <taxon>Anthemideae</taxon>
        <taxon>Artemisiinae</taxon>
        <taxon>Artemisia</taxon>
    </lineage>
</organism>
<evidence type="ECO:0000313" key="4">
    <source>
        <dbReference type="Proteomes" id="UP000245207"/>
    </source>
</evidence>
<comment type="pathway">
    <text evidence="1">Protein modification; protein ubiquitination.</text>
</comment>
<dbReference type="EMBL" id="PKPP01002614">
    <property type="protein sequence ID" value="PWA74148.1"/>
    <property type="molecule type" value="Genomic_DNA"/>
</dbReference>
<feature type="domain" description="BTB" evidence="2">
    <location>
        <begin position="263"/>
        <end position="330"/>
    </location>
</feature>
<comment type="caution">
    <text evidence="3">The sequence shown here is derived from an EMBL/GenBank/DDBJ whole genome shotgun (WGS) entry which is preliminary data.</text>
</comment>